<name>A0A6I3LLN7_9FLAO</name>
<dbReference type="OrthoDB" id="1452026at2"/>
<keyword evidence="1" id="KW-0812">Transmembrane</keyword>
<dbReference type="Proteomes" id="UP000438760">
    <property type="component" value="Unassembled WGS sequence"/>
</dbReference>
<feature type="transmembrane region" description="Helical" evidence="1">
    <location>
        <begin position="31"/>
        <end position="49"/>
    </location>
</feature>
<comment type="caution">
    <text evidence="2">The sequence shown here is derived from an EMBL/GenBank/DDBJ whole genome shotgun (WGS) entry which is preliminary data.</text>
</comment>
<protein>
    <submittedName>
        <fullName evidence="2">Uncharacterized protein</fullName>
    </submittedName>
</protein>
<evidence type="ECO:0000313" key="3">
    <source>
        <dbReference type="Proteomes" id="UP000438760"/>
    </source>
</evidence>
<evidence type="ECO:0000256" key="1">
    <source>
        <dbReference type="SAM" id="Phobius"/>
    </source>
</evidence>
<sequence>MKIEKIITFLVLLVFVYGIYSLDASNLWSVQINWFSHLSFIIFAVYLVYSLKKAARQQDQENAKKGE</sequence>
<proteinExistence type="predicted"/>
<keyword evidence="1" id="KW-1133">Transmembrane helix</keyword>
<keyword evidence="1" id="KW-0472">Membrane</keyword>
<dbReference type="EMBL" id="WMJX01000006">
    <property type="protein sequence ID" value="MTG97451.1"/>
    <property type="molecule type" value="Genomic_DNA"/>
</dbReference>
<reference evidence="2 3" key="1">
    <citation type="submission" date="2019-11" db="EMBL/GenBank/DDBJ databases">
        <title>Genome of Strain BIT-d1.</title>
        <authorList>
            <person name="Yang Y."/>
        </authorList>
    </citation>
    <scope>NUCLEOTIDE SEQUENCE [LARGE SCALE GENOMIC DNA]</scope>
    <source>
        <strain evidence="2 3">BIT-d1</strain>
    </source>
</reference>
<organism evidence="2 3">
    <name type="scientific">Myroides albus</name>
    <dbReference type="NCBI Taxonomy" id="2562892"/>
    <lineage>
        <taxon>Bacteria</taxon>
        <taxon>Pseudomonadati</taxon>
        <taxon>Bacteroidota</taxon>
        <taxon>Flavobacteriia</taxon>
        <taxon>Flavobacteriales</taxon>
        <taxon>Flavobacteriaceae</taxon>
        <taxon>Myroides</taxon>
    </lineage>
</organism>
<keyword evidence="3" id="KW-1185">Reference proteome</keyword>
<dbReference type="AlphaFoldDB" id="A0A6I3LLN7"/>
<accession>A0A6I3LLN7</accession>
<dbReference type="RefSeq" id="WP_155091498.1">
    <property type="nucleotide sequence ID" value="NZ_CP102754.1"/>
</dbReference>
<gene>
    <name evidence="2" type="ORF">GJV76_04765</name>
</gene>
<evidence type="ECO:0000313" key="2">
    <source>
        <dbReference type="EMBL" id="MTG97451.1"/>
    </source>
</evidence>